<gene>
    <name evidence="4" type="ORF">B5F14_09600</name>
</gene>
<dbReference type="PANTHER" id="PTHR33393:SF12">
    <property type="entry name" value="CAPSULE BIOSYNTHESIS PROTEIN CAPA"/>
    <property type="match status" value="1"/>
</dbReference>
<dbReference type="SMART" id="SM00854">
    <property type="entry name" value="PGA_cap"/>
    <property type="match status" value="1"/>
</dbReference>
<dbReference type="InterPro" id="IPR029052">
    <property type="entry name" value="Metallo-depent_PP-like"/>
</dbReference>
<protein>
    <submittedName>
        <fullName evidence="4">Capsule biosynthesis protein CapA</fullName>
    </submittedName>
</protein>
<comment type="similarity">
    <text evidence="1">Belongs to the CapA family.</text>
</comment>
<evidence type="ECO:0000256" key="2">
    <source>
        <dbReference type="SAM" id="Phobius"/>
    </source>
</evidence>
<dbReference type="SUPFAM" id="SSF56300">
    <property type="entry name" value="Metallo-dependent phosphatases"/>
    <property type="match status" value="1"/>
</dbReference>
<accession>A0A1Y4LM72</accession>
<proteinExistence type="inferred from homology"/>
<dbReference type="InterPro" id="IPR052169">
    <property type="entry name" value="CW_Biosynth-Accessory"/>
</dbReference>
<evidence type="ECO:0000313" key="5">
    <source>
        <dbReference type="Proteomes" id="UP000195447"/>
    </source>
</evidence>
<feature type="transmembrane region" description="Helical" evidence="2">
    <location>
        <begin position="20"/>
        <end position="45"/>
    </location>
</feature>
<reference evidence="5" key="1">
    <citation type="submission" date="2017-04" db="EMBL/GenBank/DDBJ databases">
        <title>Function of individual gut microbiota members based on whole genome sequencing of pure cultures obtained from chicken caecum.</title>
        <authorList>
            <person name="Medvecky M."/>
            <person name="Cejkova D."/>
            <person name="Polansky O."/>
            <person name="Karasova D."/>
            <person name="Kubasova T."/>
            <person name="Cizek A."/>
            <person name="Rychlik I."/>
        </authorList>
    </citation>
    <scope>NUCLEOTIDE SEQUENCE [LARGE SCALE GENOMIC DNA]</scope>
    <source>
        <strain evidence="5">An178</strain>
    </source>
</reference>
<dbReference type="RefSeq" id="WP_087159151.1">
    <property type="nucleotide sequence ID" value="NZ_NFKM01000025.1"/>
</dbReference>
<keyword evidence="2" id="KW-0472">Membrane</keyword>
<evidence type="ECO:0000259" key="3">
    <source>
        <dbReference type="SMART" id="SM00854"/>
    </source>
</evidence>
<keyword evidence="2" id="KW-0812">Transmembrane</keyword>
<keyword evidence="5" id="KW-1185">Reference proteome</keyword>
<name>A0A1Y4LM72_9FIRM</name>
<evidence type="ECO:0000313" key="4">
    <source>
        <dbReference type="EMBL" id="OUP56629.1"/>
    </source>
</evidence>
<feature type="domain" description="Capsule synthesis protein CapA" evidence="3">
    <location>
        <begin position="65"/>
        <end position="309"/>
    </location>
</feature>
<dbReference type="AlphaFoldDB" id="A0A1Y4LM72"/>
<dbReference type="PANTHER" id="PTHR33393">
    <property type="entry name" value="POLYGLUTAMINE SYNTHESIS ACCESSORY PROTEIN RV0574C-RELATED"/>
    <property type="match status" value="1"/>
</dbReference>
<dbReference type="EMBL" id="NFKM01000025">
    <property type="protein sequence ID" value="OUP56629.1"/>
    <property type="molecule type" value="Genomic_DNA"/>
</dbReference>
<sequence>MAQNRKRKKRWMKKRTRNRLILAGGLIVFVLLIYGLISLIASVFFSSDENVDNKTTTANEQTVVSFMGVGDNLIHDTVYKDALQEDGTYDFTDMYANFSEDLKNTDIKFINQETVLGGVELGLSGYPTFNSPTEIAKNLESVGFNLVNLASNHCLDRMEQGIANELAAFDETNIVHDGVYNTQEEFDTIPTFTKNGITFSFLAYTYGTNGIQPTYTYNVSYFDDAQIQSDVQRAKEISDVVIVSAHWGDENTFEPNDFQKHYAQLFADCGVDVVIGTHPHTIQPVEWIEGSKGNKMLCVYSLGNFIGGMLTTDNAIGGEIKFDFVKEGEKISIENVEWIPTIIHFEGNQANIMEERSNYQAYKVSQYTDKLAKKHVLNNYEGNVVSLEYIDSKTREVISAEFLGEYDGTN</sequence>
<dbReference type="InterPro" id="IPR019079">
    <property type="entry name" value="Capsule_synth_CapA"/>
</dbReference>
<organism evidence="4 5">
    <name type="scientific">Faecalitalea cylindroides</name>
    <dbReference type="NCBI Taxonomy" id="39483"/>
    <lineage>
        <taxon>Bacteria</taxon>
        <taxon>Bacillati</taxon>
        <taxon>Bacillota</taxon>
        <taxon>Erysipelotrichia</taxon>
        <taxon>Erysipelotrichales</taxon>
        <taxon>Erysipelotrichaceae</taxon>
        <taxon>Faecalitalea</taxon>
    </lineage>
</organism>
<evidence type="ECO:0000256" key="1">
    <source>
        <dbReference type="ARBA" id="ARBA00005662"/>
    </source>
</evidence>
<dbReference type="Gene3D" id="3.60.21.10">
    <property type="match status" value="1"/>
</dbReference>
<dbReference type="Pfam" id="PF09587">
    <property type="entry name" value="PGA_cap"/>
    <property type="match status" value="1"/>
</dbReference>
<keyword evidence="2" id="KW-1133">Transmembrane helix</keyword>
<dbReference type="CDD" id="cd07381">
    <property type="entry name" value="MPP_CapA"/>
    <property type="match status" value="1"/>
</dbReference>
<comment type="caution">
    <text evidence="4">The sequence shown here is derived from an EMBL/GenBank/DDBJ whole genome shotgun (WGS) entry which is preliminary data.</text>
</comment>
<dbReference type="Proteomes" id="UP000195447">
    <property type="component" value="Unassembled WGS sequence"/>
</dbReference>